<reference evidence="1 2" key="2">
    <citation type="journal article" date="2017" name="Nature">
        <title>The Apostasia genome and the evolution of orchids.</title>
        <authorList>
            <person name="Zhang G.Q."/>
            <person name="Liu K.W."/>
            <person name="Li Z."/>
            <person name="Lohaus R."/>
            <person name="Hsiao Y.Y."/>
            <person name="Niu S.C."/>
            <person name="Wang J.Y."/>
            <person name="Lin Y.C."/>
            <person name="Xu Q."/>
            <person name="Chen L.J."/>
            <person name="Yoshida K."/>
            <person name="Fujiwara S."/>
            <person name="Wang Z.W."/>
            <person name="Zhang Y.Q."/>
            <person name="Mitsuda N."/>
            <person name="Wang M."/>
            <person name="Liu G.H."/>
            <person name="Pecoraro L."/>
            <person name="Huang H.X."/>
            <person name="Xiao X.J."/>
            <person name="Lin M."/>
            <person name="Wu X.Y."/>
            <person name="Wu W.L."/>
            <person name="Chen Y.Y."/>
            <person name="Chang S.B."/>
            <person name="Sakamoto S."/>
            <person name="Ohme-Takagi M."/>
            <person name="Yagi M."/>
            <person name="Zeng S.J."/>
            <person name="Shen C.Y."/>
            <person name="Yeh C.M."/>
            <person name="Luo Y.B."/>
            <person name="Tsai W.C."/>
            <person name="Van de Peer Y."/>
            <person name="Liu Z.J."/>
        </authorList>
    </citation>
    <scope>NUCLEOTIDE SEQUENCE [LARGE SCALE GENOMIC DNA]</scope>
    <source>
        <tissue evidence="1">The whole plant</tissue>
    </source>
</reference>
<dbReference type="PANTHER" id="PTHR34676:SF8">
    <property type="entry name" value="TRANSMEMBRANE PROTEIN"/>
    <property type="match status" value="1"/>
</dbReference>
<reference evidence="1 2" key="1">
    <citation type="journal article" date="2016" name="Sci. Rep.">
        <title>The Dendrobium catenatum Lindl. genome sequence provides insights into polysaccharide synthase, floral development and adaptive evolution.</title>
        <authorList>
            <person name="Zhang G.Q."/>
            <person name="Xu Q."/>
            <person name="Bian C."/>
            <person name="Tsai W.C."/>
            <person name="Yeh C.M."/>
            <person name="Liu K.W."/>
            <person name="Yoshida K."/>
            <person name="Zhang L.S."/>
            <person name="Chang S.B."/>
            <person name="Chen F."/>
            <person name="Shi Y."/>
            <person name="Su Y.Y."/>
            <person name="Zhang Y.Q."/>
            <person name="Chen L.J."/>
            <person name="Yin Y."/>
            <person name="Lin M."/>
            <person name="Huang H."/>
            <person name="Deng H."/>
            <person name="Wang Z.W."/>
            <person name="Zhu S.L."/>
            <person name="Zhao X."/>
            <person name="Deng C."/>
            <person name="Niu S.C."/>
            <person name="Huang J."/>
            <person name="Wang M."/>
            <person name="Liu G.H."/>
            <person name="Yang H.J."/>
            <person name="Xiao X.J."/>
            <person name="Hsiao Y.Y."/>
            <person name="Wu W.L."/>
            <person name="Chen Y.Y."/>
            <person name="Mitsuda N."/>
            <person name="Ohme-Takagi M."/>
            <person name="Luo Y.B."/>
            <person name="Van de Peer Y."/>
            <person name="Liu Z.J."/>
        </authorList>
    </citation>
    <scope>NUCLEOTIDE SEQUENCE [LARGE SCALE GENOMIC DNA]</scope>
    <source>
        <tissue evidence="1">The whole plant</tissue>
    </source>
</reference>
<evidence type="ECO:0000313" key="1">
    <source>
        <dbReference type="EMBL" id="PKU77355.1"/>
    </source>
</evidence>
<accession>A0A2I0WNW4</accession>
<dbReference type="PANTHER" id="PTHR34676">
    <property type="entry name" value="DUF4219 DOMAIN-CONTAINING PROTEIN-RELATED"/>
    <property type="match status" value="1"/>
</dbReference>
<dbReference type="Pfam" id="PF14223">
    <property type="entry name" value="Retrotran_gag_2"/>
    <property type="match status" value="1"/>
</dbReference>
<protein>
    <recommendedName>
        <fullName evidence="3">Retrovirus-related Pol polyprotein from transposon TNT 1-94</fullName>
    </recommendedName>
</protein>
<organism evidence="1 2">
    <name type="scientific">Dendrobium catenatum</name>
    <dbReference type="NCBI Taxonomy" id="906689"/>
    <lineage>
        <taxon>Eukaryota</taxon>
        <taxon>Viridiplantae</taxon>
        <taxon>Streptophyta</taxon>
        <taxon>Embryophyta</taxon>
        <taxon>Tracheophyta</taxon>
        <taxon>Spermatophyta</taxon>
        <taxon>Magnoliopsida</taxon>
        <taxon>Liliopsida</taxon>
        <taxon>Asparagales</taxon>
        <taxon>Orchidaceae</taxon>
        <taxon>Epidendroideae</taxon>
        <taxon>Malaxideae</taxon>
        <taxon>Dendrobiinae</taxon>
        <taxon>Dendrobium</taxon>
    </lineage>
</organism>
<keyword evidence="2" id="KW-1185">Reference proteome</keyword>
<dbReference type="EMBL" id="KZ502513">
    <property type="protein sequence ID" value="PKU77355.1"/>
    <property type="molecule type" value="Genomic_DNA"/>
</dbReference>
<evidence type="ECO:0008006" key="3">
    <source>
        <dbReference type="Google" id="ProtNLM"/>
    </source>
</evidence>
<dbReference type="AlphaFoldDB" id="A0A2I0WNW4"/>
<sequence length="173" mass="20480">MANLGNRNTMEGYSITRPPLFDNLPFDFWKTRMSTFLQSTDYRMWMLIKEGYSPPSREINGVKIEVAFTEWTFDERDLAQLNAKYLNYFFCALKSEDYMCVSTCKTGKEIWDKLCITYESTNEVKQSHLNILLHDYELFRIKPHESISDMYTRFTQIVTSLHALGKELSNYEK</sequence>
<proteinExistence type="predicted"/>
<gene>
    <name evidence="1" type="ORF">MA16_Dca011360</name>
</gene>
<dbReference type="Proteomes" id="UP000233837">
    <property type="component" value="Unassembled WGS sequence"/>
</dbReference>
<evidence type="ECO:0000313" key="2">
    <source>
        <dbReference type="Proteomes" id="UP000233837"/>
    </source>
</evidence>
<name>A0A2I0WNW4_9ASPA</name>
<dbReference type="STRING" id="906689.A0A2I0WNW4"/>